<protein>
    <submittedName>
        <fullName evidence="1">Uncharacterized protein</fullName>
    </submittedName>
</protein>
<sequence length="173" mass="18508">MITLVHTGLQVPTDRIRVTRLDQVDLGYGIAWSAVLCDGPTLLGHLTDDGRGAPTTFRAATAEAQRVVDTFAARCRAPDGAGLATEAVAGFLTDEYDYACEVAETEAAGRYLIRSVDAHGIPHSHALTRTRPPDYTGALAAAGPVPFTARTVRAEMWMGPDRGWVEIFRAPGT</sequence>
<name>A0A841ECK4_9ACTN</name>
<dbReference type="RefSeq" id="WP_184637352.1">
    <property type="nucleotide sequence ID" value="NZ_BAABKT010000012.1"/>
</dbReference>
<dbReference type="EMBL" id="JACHLY010000001">
    <property type="protein sequence ID" value="MBB6000124.1"/>
    <property type="molecule type" value="Genomic_DNA"/>
</dbReference>
<organism evidence="1 2">
    <name type="scientific">Streptomonospora salina</name>
    <dbReference type="NCBI Taxonomy" id="104205"/>
    <lineage>
        <taxon>Bacteria</taxon>
        <taxon>Bacillati</taxon>
        <taxon>Actinomycetota</taxon>
        <taxon>Actinomycetes</taxon>
        <taxon>Streptosporangiales</taxon>
        <taxon>Nocardiopsidaceae</taxon>
        <taxon>Streptomonospora</taxon>
    </lineage>
</organism>
<keyword evidence="2" id="KW-1185">Reference proteome</keyword>
<evidence type="ECO:0000313" key="2">
    <source>
        <dbReference type="Proteomes" id="UP000578077"/>
    </source>
</evidence>
<evidence type="ECO:0000313" key="1">
    <source>
        <dbReference type="EMBL" id="MBB6000124.1"/>
    </source>
</evidence>
<comment type="caution">
    <text evidence="1">The sequence shown here is derived from an EMBL/GenBank/DDBJ whole genome shotgun (WGS) entry which is preliminary data.</text>
</comment>
<reference evidence="1 2" key="1">
    <citation type="submission" date="2020-08" db="EMBL/GenBank/DDBJ databases">
        <title>Sequencing the genomes of 1000 actinobacteria strains.</title>
        <authorList>
            <person name="Klenk H.-P."/>
        </authorList>
    </citation>
    <scope>NUCLEOTIDE SEQUENCE [LARGE SCALE GENOMIC DNA]</scope>
    <source>
        <strain evidence="1 2">DSM 44593</strain>
    </source>
</reference>
<accession>A0A841ECK4</accession>
<proteinExistence type="predicted"/>
<dbReference type="AlphaFoldDB" id="A0A841ECK4"/>
<dbReference type="Proteomes" id="UP000578077">
    <property type="component" value="Unassembled WGS sequence"/>
</dbReference>
<gene>
    <name evidence="1" type="ORF">HNR25_003875</name>
</gene>